<dbReference type="PANTHER" id="PTHR22897">
    <property type="entry name" value="QUIESCIN Q6-RELATED SULFHYDRYL OXIDASE"/>
    <property type="match status" value="1"/>
</dbReference>
<evidence type="ECO:0000256" key="4">
    <source>
        <dbReference type="ARBA" id="ARBA00022827"/>
    </source>
</evidence>
<evidence type="ECO:0000256" key="1">
    <source>
        <dbReference type="ARBA" id="ARBA00001974"/>
    </source>
</evidence>
<dbReference type="GO" id="GO:0006457">
    <property type="term" value="P:protein folding"/>
    <property type="evidence" value="ECO:0007669"/>
    <property type="project" value="TreeGrafter"/>
</dbReference>
<dbReference type="Pfam" id="PF04777">
    <property type="entry name" value="Evr1_Alr"/>
    <property type="match status" value="1"/>
</dbReference>
<evidence type="ECO:0000256" key="2">
    <source>
        <dbReference type="ARBA" id="ARBA00022630"/>
    </source>
</evidence>
<dbReference type="GO" id="GO:0016971">
    <property type="term" value="F:flavin-dependent sulfhydryl oxidase activity"/>
    <property type="evidence" value="ECO:0007669"/>
    <property type="project" value="InterPro"/>
</dbReference>
<proteinExistence type="predicted"/>
<dbReference type="InterPro" id="IPR039798">
    <property type="entry name" value="Sulfhydryl_oxidase"/>
</dbReference>
<dbReference type="SUPFAM" id="SSF69000">
    <property type="entry name" value="FAD-dependent thiol oxidase"/>
    <property type="match status" value="1"/>
</dbReference>
<evidence type="ECO:0000256" key="3">
    <source>
        <dbReference type="ARBA" id="ARBA00022729"/>
    </source>
</evidence>
<keyword evidence="7" id="KW-0325">Glycoprotein</keyword>
<dbReference type="InterPro" id="IPR017905">
    <property type="entry name" value="ERV/ALR_sulphydryl_oxidase"/>
</dbReference>
<dbReference type="Proteomes" id="UP000887574">
    <property type="component" value="Unplaced"/>
</dbReference>
<keyword evidence="3" id="KW-0732">Signal</keyword>
<name>A0A915D4D0_9BILA</name>
<keyword evidence="4 8" id="KW-0274">FAD</keyword>
<dbReference type="InterPro" id="IPR013766">
    <property type="entry name" value="Thioredoxin_domain"/>
</dbReference>
<dbReference type="GO" id="GO:0005615">
    <property type="term" value="C:extracellular space"/>
    <property type="evidence" value="ECO:0007669"/>
    <property type="project" value="TreeGrafter"/>
</dbReference>
<dbReference type="AlphaFoldDB" id="A0A915D4D0"/>
<dbReference type="Pfam" id="PF00085">
    <property type="entry name" value="Thioredoxin"/>
    <property type="match status" value="1"/>
</dbReference>
<keyword evidence="8" id="KW-1133">Transmembrane helix</keyword>
<keyword evidence="5 8" id="KW-0560">Oxidoreductase</keyword>
<dbReference type="PANTHER" id="PTHR22897:SF8">
    <property type="entry name" value="SULFHYDRYL OXIDASE"/>
    <property type="match status" value="1"/>
</dbReference>
<keyword evidence="8" id="KW-0812">Transmembrane</keyword>
<keyword evidence="2 8" id="KW-0285">Flavoprotein</keyword>
<dbReference type="Gene3D" id="3.40.30.10">
    <property type="entry name" value="Glutaredoxin"/>
    <property type="match status" value="1"/>
</dbReference>
<organism evidence="10 11">
    <name type="scientific">Ditylenchus dipsaci</name>
    <dbReference type="NCBI Taxonomy" id="166011"/>
    <lineage>
        <taxon>Eukaryota</taxon>
        <taxon>Metazoa</taxon>
        <taxon>Ecdysozoa</taxon>
        <taxon>Nematoda</taxon>
        <taxon>Chromadorea</taxon>
        <taxon>Rhabditida</taxon>
        <taxon>Tylenchina</taxon>
        <taxon>Tylenchomorpha</taxon>
        <taxon>Sphaerularioidea</taxon>
        <taxon>Anguinidae</taxon>
        <taxon>Anguininae</taxon>
        <taxon>Ditylenchus</taxon>
    </lineage>
</organism>
<dbReference type="EC" id="1.8.3.2" evidence="8"/>
<keyword evidence="6" id="KW-1015">Disulfide bond</keyword>
<protein>
    <recommendedName>
        <fullName evidence="8">Sulfhydryl oxidase</fullName>
        <ecNumber evidence="8">1.8.3.2</ecNumber>
    </recommendedName>
</protein>
<sequence>MIFPNGGYNGYGYGGYGGGLNAYEYGCVGYFTVFLIIVGICSYSARRNYFNDTIFCEDRGELCSSYLVEFYSDWCGHCRAYAPVYRSLAKDIKDWSHLSHKWNHVFPYIKYFPRNSSDPNYSVKLRPYQSQAEMRDQITQVIVQDYSINHFEDWPTFDHLGDVGTYGELWEVGAQLLLDLSKYSDRLVARSCFKRGERVPVLVAELRRLLLNELEEFLRGEAEDAAKGLTFGSRKAHSNSSSSIATENACNKNPEKCKAMYFVSELDMLKAVRYALYREVSRTGGNLFGANLTALYTFVNSLASHFPYSSIDYSSSTLSSPDNGNETFLNASGRARVVFTHMRDFIEQRGLEQAISVEDWQAEFVRAEEDQGRPFPVTVDWEHCKGSSPQFRGYTCGLWTTFHALTVGAFRNSQTDASFKPIPILHAIRDWVGSFFGCEHCRNHFIKMTTRTVKIETQVRKNEDEDTEDPAFPKYQFPAPFLCPECRRPDNNTQFDEAITQNYLIKYYTSIKPVELSLLERKQM</sequence>
<comment type="cofactor">
    <cofactor evidence="1 8">
        <name>FAD</name>
        <dbReference type="ChEBI" id="CHEBI:57692"/>
    </cofactor>
</comment>
<evidence type="ECO:0000256" key="7">
    <source>
        <dbReference type="ARBA" id="ARBA00023180"/>
    </source>
</evidence>
<comment type="catalytic activity">
    <reaction evidence="8">
        <text>2 R'C(R)SH + O2 = R'C(R)S-S(R)CR' + H2O2</text>
        <dbReference type="Rhea" id="RHEA:17357"/>
        <dbReference type="ChEBI" id="CHEBI:15379"/>
        <dbReference type="ChEBI" id="CHEBI:16240"/>
        <dbReference type="ChEBI" id="CHEBI:16520"/>
        <dbReference type="ChEBI" id="CHEBI:17412"/>
        <dbReference type="EC" id="1.8.3.2"/>
    </reaction>
</comment>
<dbReference type="SUPFAM" id="SSF52833">
    <property type="entry name" value="Thioredoxin-like"/>
    <property type="match status" value="1"/>
</dbReference>
<dbReference type="PROSITE" id="PS00194">
    <property type="entry name" value="THIOREDOXIN_1"/>
    <property type="match status" value="1"/>
</dbReference>
<dbReference type="Gene3D" id="1.20.120.310">
    <property type="entry name" value="ERV/ALR sulfhydryl oxidase domain"/>
    <property type="match status" value="1"/>
</dbReference>
<dbReference type="GO" id="GO:0000139">
    <property type="term" value="C:Golgi membrane"/>
    <property type="evidence" value="ECO:0007669"/>
    <property type="project" value="TreeGrafter"/>
</dbReference>
<feature type="domain" description="ERV/ALR sulfhydryl oxidase" evidence="9">
    <location>
        <begin position="387"/>
        <end position="524"/>
    </location>
</feature>
<dbReference type="InterPro" id="IPR042568">
    <property type="entry name" value="QSOX_FAD-bd_sf"/>
</dbReference>
<evidence type="ECO:0000313" key="10">
    <source>
        <dbReference type="Proteomes" id="UP000887574"/>
    </source>
</evidence>
<dbReference type="InterPro" id="IPR036774">
    <property type="entry name" value="ERV/ALR_sulphydryl_oxid_sf"/>
</dbReference>
<dbReference type="PROSITE" id="PS51324">
    <property type="entry name" value="ERV_ALR"/>
    <property type="match status" value="1"/>
</dbReference>
<evidence type="ECO:0000256" key="6">
    <source>
        <dbReference type="ARBA" id="ARBA00023157"/>
    </source>
</evidence>
<dbReference type="InterPro" id="IPR017937">
    <property type="entry name" value="Thioredoxin_CS"/>
</dbReference>
<evidence type="ECO:0000259" key="9">
    <source>
        <dbReference type="PROSITE" id="PS51324"/>
    </source>
</evidence>
<dbReference type="GO" id="GO:0003756">
    <property type="term" value="F:protein disulfide isomerase activity"/>
    <property type="evidence" value="ECO:0007669"/>
    <property type="project" value="TreeGrafter"/>
</dbReference>
<dbReference type="InterPro" id="IPR036249">
    <property type="entry name" value="Thioredoxin-like_sf"/>
</dbReference>
<feature type="transmembrane region" description="Helical" evidence="8">
    <location>
        <begin position="22"/>
        <end position="45"/>
    </location>
</feature>
<dbReference type="WBParaSite" id="jg15444">
    <property type="protein sequence ID" value="jg15444"/>
    <property type="gene ID" value="jg15444"/>
</dbReference>
<evidence type="ECO:0000313" key="11">
    <source>
        <dbReference type="WBParaSite" id="jg15444"/>
    </source>
</evidence>
<accession>A0A915D4D0</accession>
<keyword evidence="8" id="KW-0472">Membrane</keyword>
<dbReference type="Gene3D" id="1.20.120.1960">
    <property type="entry name" value="QSOX sulfhydryl oxidase domain"/>
    <property type="match status" value="1"/>
</dbReference>
<reference evidence="11" key="1">
    <citation type="submission" date="2022-11" db="UniProtKB">
        <authorList>
            <consortium name="WormBaseParasite"/>
        </authorList>
    </citation>
    <scope>IDENTIFICATION</scope>
</reference>
<keyword evidence="10" id="KW-1185">Reference proteome</keyword>
<evidence type="ECO:0000256" key="5">
    <source>
        <dbReference type="ARBA" id="ARBA00023002"/>
    </source>
</evidence>
<evidence type="ECO:0000256" key="8">
    <source>
        <dbReference type="RuleBase" id="RU371123"/>
    </source>
</evidence>